<dbReference type="PANTHER" id="PTHR17695:SF11">
    <property type="entry name" value="SMALL SUBUNIT PROCESSOME COMPONENT 20 HOMOLOG"/>
    <property type="match status" value="1"/>
</dbReference>
<organism evidence="1 2">
    <name type="scientific">Stentor coeruleus</name>
    <dbReference type="NCBI Taxonomy" id="5963"/>
    <lineage>
        <taxon>Eukaryota</taxon>
        <taxon>Sar</taxon>
        <taxon>Alveolata</taxon>
        <taxon>Ciliophora</taxon>
        <taxon>Postciliodesmatophora</taxon>
        <taxon>Heterotrichea</taxon>
        <taxon>Heterotrichida</taxon>
        <taxon>Stentoridae</taxon>
        <taxon>Stentor</taxon>
    </lineage>
</organism>
<dbReference type="GO" id="GO:0030686">
    <property type="term" value="C:90S preribosome"/>
    <property type="evidence" value="ECO:0007669"/>
    <property type="project" value="TreeGrafter"/>
</dbReference>
<dbReference type="GO" id="GO:0032040">
    <property type="term" value="C:small-subunit processome"/>
    <property type="evidence" value="ECO:0007669"/>
    <property type="project" value="TreeGrafter"/>
</dbReference>
<sequence>MSKENTRSLEEVLTLDSDTSNAFKKIKKTIYPLASSLALLIYNLKEAVNVVLINSHECPHSALIILQALAREVRSELVQFWPQILEKLIVLTEQNFLLEEIFTCISLSLKYLAKSLDTQVTLKCAIPLISHKDPGIRHLAAQSFAFVVRKNMESLKEVLEDNGEFAWEIAKFSVNQFCVEEVCEMSWGNFQAGKWLHLSLAYDKKYEDYVWKSCKKAKAIEVIRDWVIMCNGHTFPKDLLNEVIEFAKEEKSYLLLTYMIKYYNECFDVIPFVLESELALECLKILIDYEDEHPEQEAHERLAKNSYKNRPQALNFSEYASMIYKMIDKFLIEKDVKTVLEVFLHIHQKHYIPKGILENLPQVVGQSIDNEIVWLGLHVMKTLGVKIGIENLDIKVHDEYIERELAGIIDIVDNLKGEVLWTAAEMNPNGIETCNGLDEFLIHPTLRIPAACLLQGQGKLTKVIWDIIKHPADLQTEKIIITNLKRIDHFVNESPKTACLFFIGLFWERFSTLWKHIIQGLSNLANTYPDLVWEEIIKLLKKEIFVPEYPEYYIKFANIRDWIPKDHFIKNLIEVFISCPKIITQHIYEIFNVFKEFFDNEYLASVWVPTFAIKNLYENQRPLQKIVVFLKVFAACKGLGEFEGKEQLRKILIGLCTEKNEEIRSLCVESLVNMKGEEYFVRENLRKMAKEESFRDSFLEVKDVARESFIALCAARAFCKSQHSASALNHIAVIDKEGFLLSLLPVKIDLEGAKEVFNIPQQLSISFLRNLRNILKHCFNIIPDKLTLLYFLMELYRISPEKNREIKSKALVCITLSIKKYQYSESVINEIITLIQHHFPSFIYEIKPKVINLLHTLVLTYPEVHNNINLTNAFILILQNDKSDSFWVQKALECLSFLPSCADSDMILALSKAFIHISYTQTLHSVLLKLPVLPFVSPLLCKILPLCCKKPEVRSLAEKWLPVCSPPPINELSKALIYNEDIIKLLAICVPEPDKSILLKLSLTKQKGLITERDYESQLEALQEIRSIQFSYPKGIIYSLSHFLICQDLGVRTAAVNAISCFIEDPCLEEVLSKCIKKSRDEEQIRSVLQVWNKISTPLSNIDPERSLILNLGHLQIHRRVRAFGSLENPPENMVKKLILPLICFYLLYSTSKTNYQSSFIHSLISFLGQMSGVLKWRGFYKQLKLLLKHINIEESLAIKAISSVLNNIPNIGDKERGVLVNKILPKLKAQLCDKKKKKRPKIRKYVAVGVFKICQKLASDEGKNELSRLLLIISKQYKTNDDETRESVIKTVSELVKAGCSQGILLKEFNHGLETELFAHFLTQVLKSSIITITKDNLPVIHQVLVEYEQYPTYYHIAKSIAPSLLPSLFAATKALPYISQGLCENMQIAAEDYISIALSLLKQFNDKKESMVKSNNGVRKNSFIIQPGAANGTRPIADVKVMKSSAEKVLAVRILKLGVKKSKDIDPEVFDQCRDAAISCLDLKKDEAVIGALEILRVVGDSSIIEHVVKVAERAGDEIVIHAMKTLSVVIRNRNDAENVASLVLPQVIFALQTSEIQSSALKLLKIFISHKILDELIYDAIEEIPKILMDNPSLSNQVCTLYSQFLITYPLSEKRRNFHLDFLVKNLGCLNKEANEGIIQFLHIILDKFPYDELKDYYDFLLLSVVTTICNEDIEDYREKYLKLVEKIIKLNPNSLIIHKIFSWINHPNKNLHEGCIRIANICLSQNLIPKKTLEEHVINKILQSPVSKQVLNFLVLWKQDHEGMNQIIELHIKELLQKNEDLTEFLVSGIDNCSDELLEISLKSIDNGNFTQGINSLISKCSGVTATRKISAVARKMFGRNIEDNRVLELLQALYKIISKGEYDRQALMKTLLVFGRSLNTEIKETLQEIFTELHIGKTQEEFIREYADAKDKGKAIKEAKKQKFKLMLVSKPEVAVKIKQKRLRKSRLLKKKKLLKVAPYKRIKVENLIVAKDIEN</sequence>
<dbReference type="EMBL" id="MPUH01000581">
    <property type="protein sequence ID" value="OMJ77329.1"/>
    <property type="molecule type" value="Genomic_DNA"/>
</dbReference>
<protein>
    <submittedName>
        <fullName evidence="1">Uncharacterized protein</fullName>
    </submittedName>
</protein>
<evidence type="ECO:0000313" key="1">
    <source>
        <dbReference type="EMBL" id="OMJ77329.1"/>
    </source>
</evidence>
<dbReference type="PANTHER" id="PTHR17695">
    <property type="entry name" value="SMALL SUBUNIT PROCESSOME COMPONENT 20 HOMOLOG"/>
    <property type="match status" value="1"/>
</dbReference>
<dbReference type="InterPro" id="IPR016024">
    <property type="entry name" value="ARM-type_fold"/>
</dbReference>
<comment type="caution">
    <text evidence="1">The sequence shown here is derived from an EMBL/GenBank/DDBJ whole genome shotgun (WGS) entry which is preliminary data.</text>
</comment>
<dbReference type="SUPFAM" id="SSF48371">
    <property type="entry name" value="ARM repeat"/>
    <property type="match status" value="2"/>
</dbReference>
<proteinExistence type="predicted"/>
<evidence type="ECO:0000313" key="2">
    <source>
        <dbReference type="Proteomes" id="UP000187209"/>
    </source>
</evidence>
<reference evidence="1 2" key="1">
    <citation type="submission" date="2016-11" db="EMBL/GenBank/DDBJ databases">
        <title>The macronuclear genome of Stentor coeruleus: a giant cell with tiny introns.</title>
        <authorList>
            <person name="Slabodnick M."/>
            <person name="Ruby J.G."/>
            <person name="Reiff S.B."/>
            <person name="Swart E.C."/>
            <person name="Gosai S."/>
            <person name="Prabakaran S."/>
            <person name="Witkowska E."/>
            <person name="Larue G.E."/>
            <person name="Fisher S."/>
            <person name="Freeman R.M."/>
            <person name="Gunawardena J."/>
            <person name="Chu W."/>
            <person name="Stover N.A."/>
            <person name="Gregory B.D."/>
            <person name="Nowacki M."/>
            <person name="Derisi J."/>
            <person name="Roy S.W."/>
            <person name="Marshall W.F."/>
            <person name="Sood P."/>
        </authorList>
    </citation>
    <scope>NUCLEOTIDE SEQUENCE [LARGE SCALE GENOMIC DNA]</scope>
    <source>
        <strain evidence="1">WM001</strain>
    </source>
</reference>
<accession>A0A1R2BKN7</accession>
<dbReference type="Proteomes" id="UP000187209">
    <property type="component" value="Unassembled WGS sequence"/>
</dbReference>
<gene>
    <name evidence="1" type="ORF">SteCoe_23118</name>
</gene>
<dbReference type="OrthoDB" id="298515at2759"/>
<dbReference type="InterPro" id="IPR052575">
    <property type="entry name" value="SSU_processome_comp_20"/>
</dbReference>
<name>A0A1R2BKN7_9CILI</name>
<keyword evidence="2" id="KW-1185">Reference proteome</keyword>